<dbReference type="EMBL" id="OZ022406">
    <property type="protein sequence ID" value="CAK9436818.1"/>
    <property type="molecule type" value="Genomic_DNA"/>
</dbReference>
<feature type="compositionally biased region" description="Basic and acidic residues" evidence="11">
    <location>
        <begin position="188"/>
        <end position="200"/>
    </location>
</feature>
<dbReference type="Pfam" id="PF01694">
    <property type="entry name" value="Rhomboid"/>
    <property type="match status" value="1"/>
</dbReference>
<keyword evidence="9 10" id="KW-0472">Membrane</keyword>
<evidence type="ECO:0000256" key="1">
    <source>
        <dbReference type="ARBA" id="ARBA00000156"/>
    </source>
</evidence>
<accession>A0ABP0ZJ04</accession>
<evidence type="ECO:0000256" key="4">
    <source>
        <dbReference type="ARBA" id="ARBA00022670"/>
    </source>
</evidence>
<dbReference type="Proteomes" id="UP001497383">
    <property type="component" value="Chromosome 2"/>
</dbReference>
<evidence type="ECO:0000313" key="13">
    <source>
        <dbReference type="EMBL" id="CAK9436818.1"/>
    </source>
</evidence>
<dbReference type="InterPro" id="IPR002610">
    <property type="entry name" value="Peptidase_S54_rhomboid-like"/>
</dbReference>
<evidence type="ECO:0000313" key="14">
    <source>
        <dbReference type="Proteomes" id="UP001497383"/>
    </source>
</evidence>
<feature type="transmembrane region" description="Helical" evidence="10">
    <location>
        <begin position="361"/>
        <end position="380"/>
    </location>
</feature>
<feature type="transmembrane region" description="Helical" evidence="10">
    <location>
        <begin position="646"/>
        <end position="663"/>
    </location>
</feature>
<dbReference type="PANTHER" id="PTHR22936">
    <property type="entry name" value="RHOMBOID-RELATED"/>
    <property type="match status" value="1"/>
</dbReference>
<feature type="transmembrane region" description="Helical" evidence="10">
    <location>
        <begin position="423"/>
        <end position="443"/>
    </location>
</feature>
<comment type="catalytic activity">
    <reaction evidence="1 10">
        <text>Cleaves type-1 transmembrane domains using a catalytic dyad composed of serine and histidine that are contributed by different transmembrane domains.</text>
        <dbReference type="EC" id="3.4.21.105"/>
    </reaction>
</comment>
<keyword evidence="7 10" id="KW-0720">Serine protease</keyword>
<keyword evidence="6 10" id="KW-0378">Hydrolase</keyword>
<dbReference type="Gene3D" id="1.20.1540.10">
    <property type="entry name" value="Rhomboid-like"/>
    <property type="match status" value="1"/>
</dbReference>
<comment type="similarity">
    <text evidence="3 10">Belongs to the peptidase S54 family.</text>
</comment>
<evidence type="ECO:0000256" key="8">
    <source>
        <dbReference type="ARBA" id="ARBA00022989"/>
    </source>
</evidence>
<comment type="caution">
    <text evidence="10">Lacks conserved residue(s) required for the propagation of feature annotation.</text>
</comment>
<evidence type="ECO:0000259" key="12">
    <source>
        <dbReference type="Pfam" id="PF01694"/>
    </source>
</evidence>
<feature type="transmembrane region" description="Helical" evidence="10">
    <location>
        <begin position="215"/>
        <end position="235"/>
    </location>
</feature>
<dbReference type="InterPro" id="IPR035952">
    <property type="entry name" value="Rhomboid-like_sf"/>
</dbReference>
<evidence type="ECO:0000256" key="6">
    <source>
        <dbReference type="ARBA" id="ARBA00022801"/>
    </source>
</evidence>
<name>A0ABP0ZJ04_9ASCO</name>
<feature type="compositionally biased region" description="Polar residues" evidence="11">
    <location>
        <begin position="146"/>
        <end position="184"/>
    </location>
</feature>
<dbReference type="RefSeq" id="XP_066828278.1">
    <property type="nucleotide sequence ID" value="XM_066971218.1"/>
</dbReference>
<dbReference type="EC" id="3.4.21.105" evidence="10"/>
<evidence type="ECO:0000256" key="9">
    <source>
        <dbReference type="ARBA" id="ARBA00023136"/>
    </source>
</evidence>
<reference evidence="13 14" key="1">
    <citation type="submission" date="2024-03" db="EMBL/GenBank/DDBJ databases">
        <authorList>
            <person name="Brejova B."/>
        </authorList>
    </citation>
    <scope>NUCLEOTIDE SEQUENCE [LARGE SCALE GENOMIC DNA]</scope>
    <source>
        <strain evidence="13 14">CBS 14171</strain>
    </source>
</reference>
<evidence type="ECO:0000256" key="10">
    <source>
        <dbReference type="RuleBase" id="RU362115"/>
    </source>
</evidence>
<sequence>MSRNPKYNNERPYIQQQSYRGYPGDESSDEEPYNLLQTNSRDHVNPRSSNMKRNSYAPLLSPEYRSSELPPLPPTMDTESTQEFQFHQYQQYNQVKPPHYQNGSQNQSSHPSLKKEDSAVEYEMTTIDRDQDRDRDRDLPALPDTQLANNYRNPFNDTFDNIPLPQTNYFNSQMDQAPNQNGDSSEYDMDKRSKRNERNRIRSLRSKPRFHYTRLPYFTIIITLIQVIVFMVELAKMASLTGSAFQTSPYFNPMLGPSTYLLIYMGARYVPCMHQIVGITDDTTITFPCANSTSIDTYTCSLSDLCGLSGIPTFDNGTKFAPNQWYRIFIPIFLHAGFLHILFNLLLQLTMGASIERNIGILKYAIIYIASGIAGFLLGANFTPQGIASTGASGSLFGVVATNIILFIYAGKKNSNMYGTKHYKLFIFFMFCEIVVSFVLGLLPGLDNFSHLGGFAMGILTAVLLLKDPFWIFQDGIITYRKNPTTWEQFVNNWNPLYAYEDKIPQRFVIWSAVRVVALVLIIIYFVLLSKNFFNNKENSAESCTWCKYFNCIPVKGWCDIGEVTVTTEPSGPTATATPSQTTTPAPMYTTSIYTTTVPTTAVAPQGNTEGTNGGFKRQVEVFENTFAEKNTTARKLGLGIAEQPAVGLGLYFIVTFLMLSFLKKKKIL</sequence>
<keyword evidence="5 10" id="KW-0812">Transmembrane</keyword>
<feature type="compositionally biased region" description="Basic and acidic residues" evidence="11">
    <location>
        <begin position="126"/>
        <end position="139"/>
    </location>
</feature>
<feature type="region of interest" description="Disordered" evidence="11">
    <location>
        <begin position="1"/>
        <end position="80"/>
    </location>
</feature>
<feature type="transmembrane region" description="Helical" evidence="10">
    <location>
        <begin position="449"/>
        <end position="466"/>
    </location>
</feature>
<dbReference type="SUPFAM" id="SSF144091">
    <property type="entry name" value="Rhomboid-like"/>
    <property type="match status" value="1"/>
</dbReference>
<feature type="transmembrane region" description="Helical" evidence="10">
    <location>
        <begin position="508"/>
        <end position="528"/>
    </location>
</feature>
<proteinExistence type="inferred from homology"/>
<dbReference type="GeneID" id="92206536"/>
<evidence type="ECO:0000256" key="3">
    <source>
        <dbReference type="ARBA" id="ARBA00009045"/>
    </source>
</evidence>
<feature type="transmembrane region" description="Helical" evidence="10">
    <location>
        <begin position="328"/>
        <end position="349"/>
    </location>
</feature>
<gene>
    <name evidence="13" type="ORF">LODBEIA_P13400</name>
</gene>
<feature type="domain" description="Peptidase S54 rhomboid" evidence="12">
    <location>
        <begin position="323"/>
        <end position="467"/>
    </location>
</feature>
<evidence type="ECO:0000256" key="2">
    <source>
        <dbReference type="ARBA" id="ARBA00004141"/>
    </source>
</evidence>
<feature type="compositionally biased region" description="Polar residues" evidence="11">
    <location>
        <begin position="101"/>
        <end position="111"/>
    </location>
</feature>
<keyword evidence="8 10" id="KW-1133">Transmembrane helix</keyword>
<dbReference type="PANTHER" id="PTHR22936:SF69">
    <property type="entry name" value="RHOMBOID-LIKE PROTEIN"/>
    <property type="match status" value="1"/>
</dbReference>
<feature type="transmembrane region" description="Helical" evidence="10">
    <location>
        <begin position="392"/>
        <end position="411"/>
    </location>
</feature>
<protein>
    <recommendedName>
        <fullName evidence="10">Rhomboid-type serine protease</fullName>
        <ecNumber evidence="10">3.4.21.105</ecNumber>
    </recommendedName>
</protein>
<dbReference type="InterPro" id="IPR022764">
    <property type="entry name" value="Peptidase_S54_rhomboid_dom"/>
</dbReference>
<feature type="region of interest" description="Disordered" evidence="11">
    <location>
        <begin position="96"/>
        <end position="202"/>
    </location>
</feature>
<evidence type="ECO:0000256" key="7">
    <source>
        <dbReference type="ARBA" id="ARBA00022825"/>
    </source>
</evidence>
<keyword evidence="14" id="KW-1185">Reference proteome</keyword>
<organism evidence="13 14">
    <name type="scientific">Lodderomyces beijingensis</name>
    <dbReference type="NCBI Taxonomy" id="1775926"/>
    <lineage>
        <taxon>Eukaryota</taxon>
        <taxon>Fungi</taxon>
        <taxon>Dikarya</taxon>
        <taxon>Ascomycota</taxon>
        <taxon>Saccharomycotina</taxon>
        <taxon>Pichiomycetes</taxon>
        <taxon>Debaryomycetaceae</taxon>
        <taxon>Candida/Lodderomyces clade</taxon>
        <taxon>Lodderomyces</taxon>
    </lineage>
</organism>
<comment type="subcellular location">
    <subcellularLocation>
        <location evidence="2 10">Membrane</location>
        <topology evidence="2 10">Multi-pass membrane protein</topology>
    </subcellularLocation>
</comment>
<evidence type="ECO:0000256" key="5">
    <source>
        <dbReference type="ARBA" id="ARBA00022692"/>
    </source>
</evidence>
<keyword evidence="4 10" id="KW-0645">Protease</keyword>
<evidence type="ECO:0000256" key="11">
    <source>
        <dbReference type="SAM" id="MobiDB-lite"/>
    </source>
</evidence>
<comment type="function">
    <text evidence="10">Serine protease involved in intramembrane proteolysis.</text>
</comment>